<evidence type="ECO:0000259" key="1">
    <source>
        <dbReference type="PROSITE" id="PS50011"/>
    </source>
</evidence>
<comment type="caution">
    <text evidence="2">The sequence shown here is derived from an EMBL/GenBank/DDBJ whole genome shotgun (WGS) entry which is preliminary data.</text>
</comment>
<dbReference type="GeneID" id="3500996"/>
<dbReference type="Proteomes" id="UP000001949">
    <property type="component" value="Unassembled WGS sequence"/>
</dbReference>
<dbReference type="VEuPathDB" id="PiroplasmaDB:TpMuguga_04g00506"/>
<accession>Q4N260</accession>
<sequence length="810" mass="95196">MKTKSSNSDKLNTLNNLPNEFTLLSNHKTNLLTLLNEELKYANFEFNLINYLFSLNSSLVENDETQSDNSSDLNNKFNLLKFGSQDFFETKYNLKTELEESLNSINKSLRKRNDYAKYSSEFKQLQDTMTKLQNTYFNSLQQRESNMKLLLRLKMFSSNRLKILEESLKDYETLKEFKPLYNQPNTKLVSHPNFNHNLNSKHKSTPNLPNSNENEYKEFIKECMNYDFSLSKFNNSHPHKYDCSITLLPEFRSPYSSHLLNVFSWTSSLDQFKESAKNLYKKYGKSYMPLNIFNNLVLHLIQSLHLPSLSKIPIEHIYAVYNVNSNTLLDFRTFSLLYWEILHSLRRAIELYYQPQYRISHNKMYLNNYDDQSHQFINISDYYSFIKRLSPGRSCNKYVAKELESDELRVVEIYSKTPDFPPFHEIYSEIDNLKRLDHKNLVKYLSVYQDYNTVYIVTEFCSELSLLNKLNSLENTDFVYSLAFVHNVFTQVVEALVYLHCNNVVHKTLAIDKVMIDDSSEFPRIKIRDYGLTDSLDKYKHRSFLSKLHQAPEVVADNFTPKSNVWSAGIILLFLTTGQIPLNNVKKEVFLNNLAEYLKNSKLFKIYCDLKDLINYILTYDANLRPSSFDVLSHHWFNCTNITSKHANTTHLTRNLKALMNINSYLKISSLLESSKIFYIKKLNKLMNTLLLSADPTDNNLLTYGYFVKALKMENVPNTIISELVHLTSINASDKCQLNDLFDSFKTWRFGELNIFWSICKKFINENDWSFDSKQFIELLQDHNSSLLMNEEINRFCRSISVDGKVTYKF</sequence>
<dbReference type="OMA" id="LVYLHCN"/>
<keyword evidence="3" id="KW-1185">Reference proteome</keyword>
<dbReference type="Pfam" id="PF00069">
    <property type="entry name" value="Pkinase"/>
    <property type="match status" value="1"/>
</dbReference>
<dbReference type="GO" id="GO:0005737">
    <property type="term" value="C:cytoplasm"/>
    <property type="evidence" value="ECO:0007669"/>
    <property type="project" value="TreeGrafter"/>
</dbReference>
<dbReference type="AlphaFoldDB" id="Q4N260"/>
<dbReference type="InParanoid" id="Q4N260"/>
<reference evidence="2 3" key="1">
    <citation type="journal article" date="2005" name="Science">
        <title>Genome sequence of Theileria parva, a bovine pathogen that transforms lymphocytes.</title>
        <authorList>
            <person name="Gardner M.J."/>
            <person name="Bishop R."/>
            <person name="Shah T."/>
            <person name="de Villiers E.P."/>
            <person name="Carlton J.M."/>
            <person name="Hall N."/>
            <person name="Ren Q."/>
            <person name="Paulsen I.T."/>
            <person name="Pain A."/>
            <person name="Berriman M."/>
            <person name="Wilson R.J.M."/>
            <person name="Sato S."/>
            <person name="Ralph S.A."/>
            <person name="Mann D.J."/>
            <person name="Xiong Z."/>
            <person name="Shallom S.J."/>
            <person name="Weidman J."/>
            <person name="Jiang L."/>
            <person name="Lynn J."/>
            <person name="Weaver B."/>
            <person name="Shoaibi A."/>
            <person name="Domingo A.R."/>
            <person name="Wasawo D."/>
            <person name="Crabtree J."/>
            <person name="Wortman J.R."/>
            <person name="Haas B."/>
            <person name="Angiuoli S.V."/>
            <person name="Creasy T.H."/>
            <person name="Lu C."/>
            <person name="Suh B."/>
            <person name="Silva J.C."/>
            <person name="Utterback T.R."/>
            <person name="Feldblyum T.V."/>
            <person name="Pertea M."/>
            <person name="Allen J."/>
            <person name="Nierman W.C."/>
            <person name="Taracha E.L.N."/>
            <person name="Salzberg S.L."/>
            <person name="White O.R."/>
            <person name="Fitzhugh H.A."/>
            <person name="Morzaria S."/>
            <person name="Venter J.C."/>
            <person name="Fraser C.M."/>
            <person name="Nene V."/>
        </authorList>
    </citation>
    <scope>NUCLEOTIDE SEQUENCE [LARGE SCALE GENOMIC DNA]</scope>
    <source>
        <strain evidence="2 3">Muguga</strain>
    </source>
</reference>
<evidence type="ECO:0000313" key="3">
    <source>
        <dbReference type="Proteomes" id="UP000001949"/>
    </source>
</evidence>
<feature type="domain" description="Protein kinase" evidence="1">
    <location>
        <begin position="383"/>
        <end position="637"/>
    </location>
</feature>
<dbReference type="GO" id="GO:0004674">
    <property type="term" value="F:protein serine/threonine kinase activity"/>
    <property type="evidence" value="ECO:0007669"/>
    <property type="project" value="TreeGrafter"/>
</dbReference>
<dbReference type="eggNOG" id="KOG0576">
    <property type="taxonomic scope" value="Eukaryota"/>
</dbReference>
<dbReference type="PANTHER" id="PTHR44167:SF24">
    <property type="entry name" value="SERINE_THREONINE-PROTEIN KINASE CHK2"/>
    <property type="match status" value="1"/>
</dbReference>
<dbReference type="Gene3D" id="1.10.510.10">
    <property type="entry name" value="Transferase(Phosphotransferase) domain 1"/>
    <property type="match status" value="1"/>
</dbReference>
<protein>
    <recommendedName>
        <fullName evidence="1">Protein kinase domain-containing protein</fullName>
    </recommendedName>
</protein>
<dbReference type="InterPro" id="IPR011009">
    <property type="entry name" value="Kinase-like_dom_sf"/>
</dbReference>
<dbReference type="KEGG" id="tpv:TP04_0506"/>
<dbReference type="SUPFAM" id="SSF56112">
    <property type="entry name" value="Protein kinase-like (PK-like)"/>
    <property type="match status" value="1"/>
</dbReference>
<dbReference type="GO" id="GO:0044773">
    <property type="term" value="P:mitotic DNA damage checkpoint signaling"/>
    <property type="evidence" value="ECO:0007669"/>
    <property type="project" value="TreeGrafter"/>
</dbReference>
<name>Q4N260_THEPA</name>
<organism evidence="2 3">
    <name type="scientific">Theileria parva</name>
    <name type="common">East coast fever infection agent</name>
    <dbReference type="NCBI Taxonomy" id="5875"/>
    <lineage>
        <taxon>Eukaryota</taxon>
        <taxon>Sar</taxon>
        <taxon>Alveolata</taxon>
        <taxon>Apicomplexa</taxon>
        <taxon>Aconoidasida</taxon>
        <taxon>Piroplasmida</taxon>
        <taxon>Theileriidae</taxon>
        <taxon>Theileria</taxon>
    </lineage>
</organism>
<proteinExistence type="predicted"/>
<dbReference type="Gene3D" id="3.30.200.20">
    <property type="entry name" value="Phosphorylase Kinase, domain 1"/>
    <property type="match status" value="1"/>
</dbReference>
<dbReference type="InterPro" id="IPR000719">
    <property type="entry name" value="Prot_kinase_dom"/>
</dbReference>
<dbReference type="PROSITE" id="PS50011">
    <property type="entry name" value="PROTEIN_KINASE_DOM"/>
    <property type="match status" value="1"/>
</dbReference>
<dbReference type="GO" id="GO:0005524">
    <property type="term" value="F:ATP binding"/>
    <property type="evidence" value="ECO:0007669"/>
    <property type="project" value="InterPro"/>
</dbReference>
<dbReference type="PANTHER" id="PTHR44167">
    <property type="entry name" value="OVARIAN-SPECIFIC SERINE/THREONINE-PROTEIN KINASE LOK-RELATED"/>
    <property type="match status" value="1"/>
</dbReference>
<gene>
    <name evidence="2" type="ordered locus">TP04_0506</name>
</gene>
<dbReference type="GO" id="GO:0005634">
    <property type="term" value="C:nucleus"/>
    <property type="evidence" value="ECO:0007669"/>
    <property type="project" value="TreeGrafter"/>
</dbReference>
<dbReference type="EMBL" id="AAGK01000004">
    <property type="protein sequence ID" value="EAN31858.1"/>
    <property type="molecule type" value="Genomic_DNA"/>
</dbReference>
<evidence type="ECO:0000313" key="2">
    <source>
        <dbReference type="EMBL" id="EAN31858.1"/>
    </source>
</evidence>